<dbReference type="PANTHER" id="PTHR31189:SF13">
    <property type="entry name" value="CUPINCIN"/>
    <property type="match status" value="1"/>
</dbReference>
<dbReference type="InterPro" id="IPR011051">
    <property type="entry name" value="RmlC_Cupin_sf"/>
</dbReference>
<dbReference type="AlphaFoldDB" id="A0A6A3AHX5"/>
<evidence type="ECO:0000313" key="5">
    <source>
        <dbReference type="Proteomes" id="UP000436088"/>
    </source>
</evidence>
<name>A0A6A3AHX5_HIBSY</name>
<reference evidence="4" key="1">
    <citation type="submission" date="2019-09" db="EMBL/GenBank/DDBJ databases">
        <title>Draft genome information of white flower Hibiscus syriacus.</title>
        <authorList>
            <person name="Kim Y.-M."/>
        </authorList>
    </citation>
    <scope>NUCLEOTIDE SEQUENCE [LARGE SCALE GENOMIC DNA]</scope>
    <source>
        <strain evidence="4">YM2019G1</strain>
    </source>
</reference>
<comment type="caution">
    <text evidence="4">The sequence shown here is derived from an EMBL/GenBank/DDBJ whole genome shotgun (WGS) entry which is preliminary data.</text>
</comment>
<dbReference type="InterPro" id="IPR050253">
    <property type="entry name" value="Seed_Storage-Functional"/>
</dbReference>
<keyword evidence="4" id="KW-0689">Ribosomal protein</keyword>
<dbReference type="EMBL" id="VEPZ02000997">
    <property type="protein sequence ID" value="KAE8703716.1"/>
    <property type="molecule type" value="Genomic_DNA"/>
</dbReference>
<dbReference type="Proteomes" id="UP000436088">
    <property type="component" value="Unassembled WGS sequence"/>
</dbReference>
<feature type="region of interest" description="Disordered" evidence="2">
    <location>
        <begin position="138"/>
        <end position="164"/>
    </location>
</feature>
<keyword evidence="1" id="KW-0732">Signal</keyword>
<sequence length="261" mass="29714">MAAVNLDFPNLYFNIYVTLNQNSRDKLERFFDKQGKEAILAVSKEQIEECGKGGGIWPFGSDSKNPFNLFKKRRPSKSNKYGQLFEVDADEFQHLKDFDLRVSYANISRGSMIAPLYNSRAIKIAIVVQGEGYLEMVPPDVSSKSSHRQSRDSGQRKSGSSYQKMSSRLPFDTVFVVPAGHPFVTVASRRTNLEVLCFEVNIENNVRYLLAGEGNFVQQFEKEAKELAFKTREEEVDMIFGNQDEEFFLPGPSQQGSRDYK</sequence>
<dbReference type="SMART" id="SM00835">
    <property type="entry name" value="Cupin_1"/>
    <property type="match status" value="1"/>
</dbReference>
<evidence type="ECO:0000256" key="1">
    <source>
        <dbReference type="ARBA" id="ARBA00022729"/>
    </source>
</evidence>
<dbReference type="Gene3D" id="2.60.120.10">
    <property type="entry name" value="Jelly Rolls"/>
    <property type="match status" value="1"/>
</dbReference>
<dbReference type="InterPro" id="IPR014710">
    <property type="entry name" value="RmlC-like_jellyroll"/>
</dbReference>
<dbReference type="PANTHER" id="PTHR31189">
    <property type="entry name" value="OS03G0336100 PROTEIN-RELATED"/>
    <property type="match status" value="1"/>
</dbReference>
<dbReference type="CDD" id="cd02245">
    <property type="entry name" value="cupin_7S_vicilin-like_C"/>
    <property type="match status" value="1"/>
</dbReference>
<accession>A0A6A3AHX5</accession>
<dbReference type="SUPFAM" id="SSF51182">
    <property type="entry name" value="RmlC-like cupins"/>
    <property type="match status" value="1"/>
</dbReference>
<protein>
    <submittedName>
        <fullName evidence="4">Mitochondrial ribosomal protein L24</fullName>
    </submittedName>
</protein>
<evidence type="ECO:0000256" key="2">
    <source>
        <dbReference type="SAM" id="MobiDB-lite"/>
    </source>
</evidence>
<gene>
    <name evidence="4" type="ORF">F3Y22_tig00110465pilonHSYRG00003</name>
</gene>
<keyword evidence="5" id="KW-1185">Reference proteome</keyword>
<organism evidence="4 5">
    <name type="scientific">Hibiscus syriacus</name>
    <name type="common">Rose of Sharon</name>
    <dbReference type="NCBI Taxonomy" id="106335"/>
    <lineage>
        <taxon>Eukaryota</taxon>
        <taxon>Viridiplantae</taxon>
        <taxon>Streptophyta</taxon>
        <taxon>Embryophyta</taxon>
        <taxon>Tracheophyta</taxon>
        <taxon>Spermatophyta</taxon>
        <taxon>Magnoliopsida</taxon>
        <taxon>eudicotyledons</taxon>
        <taxon>Gunneridae</taxon>
        <taxon>Pentapetalae</taxon>
        <taxon>rosids</taxon>
        <taxon>malvids</taxon>
        <taxon>Malvales</taxon>
        <taxon>Malvaceae</taxon>
        <taxon>Malvoideae</taxon>
        <taxon>Hibiscus</taxon>
    </lineage>
</organism>
<dbReference type="InterPro" id="IPR006045">
    <property type="entry name" value="Cupin_1"/>
</dbReference>
<proteinExistence type="predicted"/>
<dbReference type="Pfam" id="PF00190">
    <property type="entry name" value="Cupin_1"/>
    <property type="match status" value="1"/>
</dbReference>
<keyword evidence="4" id="KW-0687">Ribonucleoprotein</keyword>
<dbReference type="GO" id="GO:0005840">
    <property type="term" value="C:ribosome"/>
    <property type="evidence" value="ECO:0007669"/>
    <property type="project" value="UniProtKB-KW"/>
</dbReference>
<evidence type="ECO:0000259" key="3">
    <source>
        <dbReference type="SMART" id="SM00835"/>
    </source>
</evidence>
<feature type="domain" description="Cupin type-1" evidence="3">
    <location>
        <begin position="67"/>
        <end position="237"/>
    </location>
</feature>
<evidence type="ECO:0000313" key="4">
    <source>
        <dbReference type="EMBL" id="KAE8703716.1"/>
    </source>
</evidence>